<dbReference type="EMBL" id="AWUY01000096">
    <property type="protein sequence ID" value="ERJ77049.1"/>
    <property type="molecule type" value="Genomic_DNA"/>
</dbReference>
<sequence>MLKIKNSIRKKHHLFYHRKGKKIFIFSKRINKKKAQIRQM</sequence>
<protein>
    <submittedName>
        <fullName evidence="1">Uncharacterized protein</fullName>
    </submittedName>
</protein>
<organism evidence="1 2">
    <name type="scientific">Prevotella disiens JCM 6334 = ATCC 29426</name>
    <dbReference type="NCBI Taxonomy" id="1235811"/>
    <lineage>
        <taxon>Bacteria</taxon>
        <taxon>Pseudomonadati</taxon>
        <taxon>Bacteroidota</taxon>
        <taxon>Bacteroidia</taxon>
        <taxon>Bacteroidales</taxon>
        <taxon>Prevotellaceae</taxon>
        <taxon>Prevotella</taxon>
    </lineage>
</organism>
<evidence type="ECO:0000313" key="2">
    <source>
        <dbReference type="Proteomes" id="UP000016660"/>
    </source>
</evidence>
<name>A0ABN0NSB0_9BACT</name>
<reference evidence="1 2" key="1">
    <citation type="submission" date="2013-06" db="EMBL/GenBank/DDBJ databases">
        <authorList>
            <person name="Weinstock G."/>
            <person name="Sodergren E."/>
            <person name="Lobos E.A."/>
            <person name="Fulton L."/>
            <person name="Fulton R."/>
            <person name="Courtney L."/>
            <person name="Fronick C."/>
            <person name="O'Laughlin M."/>
            <person name="Godfrey J."/>
            <person name="Wilson R.M."/>
            <person name="Miner T."/>
            <person name="Farmer C."/>
            <person name="Delehaunty K."/>
            <person name="Cordes M."/>
            <person name="Minx P."/>
            <person name="Tomlinson C."/>
            <person name="Chen J."/>
            <person name="Wollam A."/>
            <person name="Pepin K.H."/>
            <person name="Bhonagiri V."/>
            <person name="Zhang X."/>
            <person name="Warren W."/>
            <person name="Mitreva M."/>
            <person name="Mardis E.R."/>
            <person name="Wilson R.K."/>
        </authorList>
    </citation>
    <scope>NUCLEOTIDE SEQUENCE [LARGE SCALE GENOMIC DNA]</scope>
    <source>
        <strain evidence="1 2">ATCC 29426</strain>
    </source>
</reference>
<gene>
    <name evidence="1" type="ORF">HMPREF0653_01256</name>
</gene>
<proteinExistence type="predicted"/>
<dbReference type="Proteomes" id="UP000016660">
    <property type="component" value="Unassembled WGS sequence"/>
</dbReference>
<keyword evidence="2" id="KW-1185">Reference proteome</keyword>
<accession>A0ABN0NSB0</accession>
<evidence type="ECO:0000313" key="1">
    <source>
        <dbReference type="EMBL" id="ERJ77049.1"/>
    </source>
</evidence>
<comment type="caution">
    <text evidence="1">The sequence shown here is derived from an EMBL/GenBank/DDBJ whole genome shotgun (WGS) entry which is preliminary data.</text>
</comment>